<dbReference type="EMBL" id="JAVDRP010000005">
    <property type="protein sequence ID" value="MDR6409592.1"/>
    <property type="molecule type" value="Genomic_DNA"/>
</dbReference>
<evidence type="ECO:0000313" key="2">
    <source>
        <dbReference type="Proteomes" id="UP001264340"/>
    </source>
</evidence>
<proteinExistence type="predicted"/>
<evidence type="ECO:0000313" key="1">
    <source>
        <dbReference type="EMBL" id="MDR6409592.1"/>
    </source>
</evidence>
<dbReference type="InterPro" id="IPR021969">
    <property type="entry name" value="DUF3579"/>
</dbReference>
<comment type="caution">
    <text evidence="1">The sequence shown here is derived from an EMBL/GenBank/DDBJ whole genome shotgun (WGS) entry which is preliminary data.</text>
</comment>
<organism evidence="1 2">
    <name type="scientific">Paraburkholderia terricola</name>
    <dbReference type="NCBI Taxonomy" id="169427"/>
    <lineage>
        <taxon>Bacteria</taxon>
        <taxon>Pseudomonadati</taxon>
        <taxon>Pseudomonadota</taxon>
        <taxon>Betaproteobacteria</taxon>
        <taxon>Burkholderiales</taxon>
        <taxon>Burkholderiaceae</taxon>
        <taxon>Paraburkholderia</taxon>
    </lineage>
</organism>
<sequence length="234" mass="25926">MTSQAKGWESCPKGSRARRIKLVCGAEKGTLRYNPQVIPKPGRLVFRLRDMAHAVRKTFPGAVMAGAEVAQSSNAVKLAGRRFAIAPGAVRQRRMHGGLRHLRAASPSWCRHPAGQSHRYFYMAEAAPTEYFIQGITSTGKRFRPSDWSERLAGVMSCFGPGAKGPNAYLQYSSYVRPTMIGDLKCVILDSRLRDIEPMAFDFVLNFAKDNDLVVTEACELPPEHGTQQGKNTR</sequence>
<gene>
    <name evidence="1" type="ORF">J2804_002997</name>
</gene>
<reference evidence="1 2" key="1">
    <citation type="submission" date="2023-07" db="EMBL/GenBank/DDBJ databases">
        <title>Sorghum-associated microbial communities from plants grown in Nebraska, USA.</title>
        <authorList>
            <person name="Schachtman D."/>
        </authorList>
    </citation>
    <scope>NUCLEOTIDE SEQUENCE [LARGE SCALE GENOMIC DNA]</scope>
    <source>
        <strain evidence="1 2">DS1316</strain>
    </source>
</reference>
<dbReference type="Pfam" id="PF12112">
    <property type="entry name" value="DUF3579"/>
    <property type="match status" value="1"/>
</dbReference>
<name>A0ABU1LS69_9BURK</name>
<dbReference type="Gene3D" id="3.30.70.2340">
    <property type="entry name" value="Uncharacterised protein PF12112 family, DUF3579"/>
    <property type="match status" value="1"/>
</dbReference>
<protein>
    <recommendedName>
        <fullName evidence="3">DUF3579 domain-containing protein</fullName>
    </recommendedName>
</protein>
<accession>A0ABU1LS69</accession>
<keyword evidence="2" id="KW-1185">Reference proteome</keyword>
<dbReference type="Proteomes" id="UP001264340">
    <property type="component" value="Unassembled WGS sequence"/>
</dbReference>
<evidence type="ECO:0008006" key="3">
    <source>
        <dbReference type="Google" id="ProtNLM"/>
    </source>
</evidence>